<dbReference type="InterPro" id="IPR011990">
    <property type="entry name" value="TPR-like_helical_dom_sf"/>
</dbReference>
<dbReference type="InterPro" id="IPR005158">
    <property type="entry name" value="BTAD"/>
</dbReference>
<feature type="region of interest" description="Disordered" evidence="1">
    <location>
        <begin position="1"/>
        <end position="23"/>
    </location>
</feature>
<feature type="domain" description="Bacterial transcriptional activator" evidence="2">
    <location>
        <begin position="112"/>
        <end position="257"/>
    </location>
</feature>
<dbReference type="PANTHER" id="PTHR35807">
    <property type="entry name" value="TRANSCRIPTIONAL REGULATOR REDD-RELATED"/>
    <property type="match status" value="1"/>
</dbReference>
<evidence type="ECO:0000313" key="4">
    <source>
        <dbReference type="Proteomes" id="UP000619293"/>
    </source>
</evidence>
<evidence type="ECO:0000256" key="1">
    <source>
        <dbReference type="SAM" id="MobiDB-lite"/>
    </source>
</evidence>
<dbReference type="Pfam" id="PF03704">
    <property type="entry name" value="BTAD"/>
    <property type="match status" value="1"/>
</dbReference>
<proteinExistence type="predicted"/>
<dbReference type="AlphaFoldDB" id="A0A8J3K6K4"/>
<dbReference type="SMART" id="SM01043">
    <property type="entry name" value="BTAD"/>
    <property type="match status" value="1"/>
</dbReference>
<accession>A0A8J3K6K4</accession>
<comment type="caution">
    <text evidence="3">The sequence shown here is derived from an EMBL/GenBank/DDBJ whole genome shotgun (WGS) entry which is preliminary data.</text>
</comment>
<dbReference type="Proteomes" id="UP000619293">
    <property type="component" value="Unassembled WGS sequence"/>
</dbReference>
<dbReference type="EMBL" id="BONG01000022">
    <property type="protein sequence ID" value="GIF90394.1"/>
    <property type="molecule type" value="Genomic_DNA"/>
</dbReference>
<keyword evidence="4" id="KW-1185">Reference proteome</keyword>
<dbReference type="SUPFAM" id="SSF48452">
    <property type="entry name" value="TPR-like"/>
    <property type="match status" value="1"/>
</dbReference>
<evidence type="ECO:0000313" key="3">
    <source>
        <dbReference type="EMBL" id="GIF90394.1"/>
    </source>
</evidence>
<reference evidence="3 4" key="1">
    <citation type="submission" date="2021-01" db="EMBL/GenBank/DDBJ databases">
        <title>Whole genome shotgun sequence of Catellatospora chokoriensis NBRC 107358.</title>
        <authorList>
            <person name="Komaki H."/>
            <person name="Tamura T."/>
        </authorList>
    </citation>
    <scope>NUCLEOTIDE SEQUENCE [LARGE SCALE GENOMIC DNA]</scope>
    <source>
        <strain evidence="3 4">NBRC 107358</strain>
    </source>
</reference>
<evidence type="ECO:0000259" key="2">
    <source>
        <dbReference type="SMART" id="SM01043"/>
    </source>
</evidence>
<dbReference type="InterPro" id="IPR051677">
    <property type="entry name" value="AfsR-DnrI-RedD_regulator"/>
</dbReference>
<protein>
    <recommendedName>
        <fullName evidence="2">Bacterial transcriptional activator domain-containing protein</fullName>
    </recommendedName>
</protein>
<name>A0A8J3K6K4_9ACTN</name>
<dbReference type="RefSeq" id="WP_191842799.1">
    <property type="nucleotide sequence ID" value="NZ_BAAALB010000028.1"/>
</dbReference>
<dbReference type="Gene3D" id="1.25.40.10">
    <property type="entry name" value="Tetratricopeptide repeat domain"/>
    <property type="match status" value="1"/>
</dbReference>
<gene>
    <name evidence="3" type="ORF">Cch02nite_38380</name>
</gene>
<sequence>MPRSVSTVETDVGGQGEGSGARPDFRLRLFEGFHMEHHGCPVTQQPAAGRLIAFLCIRGRRSRAEIVGTLWPETLEDKAQARLRTLLWRLHRIAPGLLSGRDTLAIGPAVDTDVANFQTLAWRLVEGGHRRAADRPDAAALPSPSCVLVGELLPGWYDDWVIFERERLRQLQLHALEALAVRLTAQRRHGEAVEAGLAAVRMDPLRESATRVLIEAFLAESNVAEAMRHFQAFRLQLADELGLTPTADLERLVYRSSS</sequence>
<organism evidence="3 4">
    <name type="scientific">Catellatospora chokoriensis</name>
    <dbReference type="NCBI Taxonomy" id="310353"/>
    <lineage>
        <taxon>Bacteria</taxon>
        <taxon>Bacillati</taxon>
        <taxon>Actinomycetota</taxon>
        <taxon>Actinomycetes</taxon>
        <taxon>Micromonosporales</taxon>
        <taxon>Micromonosporaceae</taxon>
        <taxon>Catellatospora</taxon>
    </lineage>
</organism>